<sequence length="374" mass="39206">MSNILLVAVDPAFGERVSSLTGHHVVAVDAHASSTSAERHRDFRPDVVFVGTGVPIDRALTYASSVSADWPDLVLVLVSPTTRRLARRAERAGFEHVIDPGTSAADLERLAGPADVEKPADAAHRVVVVASPKGGVGKTTTAVNLTGVLAAAAPWEVVLVDLDLQFGDASAMLGLTPQNTVVDALSAEGDDSMFVRTLLTIHPSGFYLLAGADGPADGGGVTGDQVRKLVSQLSTSFRYVVVDTSAGLLEETLASLEEASDLVMVTALDVATLRSTHKELDVLGELGLVPAGRHLLLNRAHRGAGLTVRDAERMLDVAVPVVVPRSDRIGLAANHGTLAIDVKDARVRKPFDALAAAISGVRPTRHSHRGEKLA</sequence>
<dbReference type="OrthoDB" id="3448281at2"/>
<reference evidence="2 3" key="1">
    <citation type="submission" date="2018-08" db="EMBL/GenBank/DDBJ databases">
        <title>Aeromicrobium sp. M2KJ-4, whole genome shotgun sequence.</title>
        <authorList>
            <person name="Tuo L."/>
        </authorList>
    </citation>
    <scope>NUCLEOTIDE SEQUENCE [LARGE SCALE GENOMIC DNA]</scope>
    <source>
        <strain evidence="2 3">M2KJ-4</strain>
    </source>
</reference>
<dbReference type="Proteomes" id="UP000265581">
    <property type="component" value="Unassembled WGS sequence"/>
</dbReference>
<dbReference type="GO" id="GO:0005829">
    <property type="term" value="C:cytosol"/>
    <property type="evidence" value="ECO:0007669"/>
    <property type="project" value="TreeGrafter"/>
</dbReference>
<evidence type="ECO:0000313" key="3">
    <source>
        <dbReference type="Proteomes" id="UP000265581"/>
    </source>
</evidence>
<dbReference type="GO" id="GO:0051782">
    <property type="term" value="P:negative regulation of cell division"/>
    <property type="evidence" value="ECO:0007669"/>
    <property type="project" value="TreeGrafter"/>
</dbReference>
<evidence type="ECO:0000313" key="2">
    <source>
        <dbReference type="EMBL" id="REK73905.1"/>
    </source>
</evidence>
<keyword evidence="3" id="KW-1185">Reference proteome</keyword>
<dbReference type="Gene3D" id="3.40.50.300">
    <property type="entry name" value="P-loop containing nucleotide triphosphate hydrolases"/>
    <property type="match status" value="1"/>
</dbReference>
<protein>
    <submittedName>
        <fullName evidence="2">MinD/ParA family protein</fullName>
    </submittedName>
</protein>
<dbReference type="AlphaFoldDB" id="A0A371PD87"/>
<dbReference type="GO" id="GO:0005524">
    <property type="term" value="F:ATP binding"/>
    <property type="evidence" value="ECO:0007669"/>
    <property type="project" value="TreeGrafter"/>
</dbReference>
<dbReference type="SUPFAM" id="SSF52540">
    <property type="entry name" value="P-loop containing nucleoside triphosphate hydrolases"/>
    <property type="match status" value="1"/>
</dbReference>
<dbReference type="EMBL" id="QUBR01000001">
    <property type="protein sequence ID" value="REK73905.1"/>
    <property type="molecule type" value="Genomic_DNA"/>
</dbReference>
<dbReference type="InterPro" id="IPR002586">
    <property type="entry name" value="CobQ/CobB/MinD/ParA_Nub-bd_dom"/>
</dbReference>
<dbReference type="GO" id="GO:0009898">
    <property type="term" value="C:cytoplasmic side of plasma membrane"/>
    <property type="evidence" value="ECO:0007669"/>
    <property type="project" value="TreeGrafter"/>
</dbReference>
<organism evidence="2 3">
    <name type="scientific">Aeromicrobium endophyticum</name>
    <dbReference type="NCBI Taxonomy" id="2292704"/>
    <lineage>
        <taxon>Bacteria</taxon>
        <taxon>Bacillati</taxon>
        <taxon>Actinomycetota</taxon>
        <taxon>Actinomycetes</taxon>
        <taxon>Propionibacteriales</taxon>
        <taxon>Nocardioidaceae</taxon>
        <taxon>Aeromicrobium</taxon>
    </lineage>
</organism>
<dbReference type="InterPro" id="IPR050625">
    <property type="entry name" value="ParA/MinD_ATPase"/>
</dbReference>
<dbReference type="PANTHER" id="PTHR43384:SF13">
    <property type="entry name" value="SLR0110 PROTEIN"/>
    <property type="match status" value="1"/>
</dbReference>
<dbReference type="Pfam" id="PF01656">
    <property type="entry name" value="CbiA"/>
    <property type="match status" value="1"/>
</dbReference>
<name>A0A371PD87_9ACTN</name>
<proteinExistence type="predicted"/>
<accession>A0A371PD87</accession>
<feature type="domain" description="CobQ/CobB/MinD/ParA nucleotide binding" evidence="1">
    <location>
        <begin position="127"/>
        <end position="258"/>
    </location>
</feature>
<dbReference type="InterPro" id="IPR027417">
    <property type="entry name" value="P-loop_NTPase"/>
</dbReference>
<comment type="caution">
    <text evidence="2">The sequence shown here is derived from an EMBL/GenBank/DDBJ whole genome shotgun (WGS) entry which is preliminary data.</text>
</comment>
<dbReference type="RefSeq" id="WP_119704014.1">
    <property type="nucleotide sequence ID" value="NZ_JBHSOI010000001.1"/>
</dbReference>
<dbReference type="GO" id="GO:0016887">
    <property type="term" value="F:ATP hydrolysis activity"/>
    <property type="evidence" value="ECO:0007669"/>
    <property type="project" value="TreeGrafter"/>
</dbReference>
<evidence type="ECO:0000259" key="1">
    <source>
        <dbReference type="Pfam" id="PF01656"/>
    </source>
</evidence>
<gene>
    <name evidence="2" type="ORF">DX116_10440</name>
</gene>
<dbReference type="PANTHER" id="PTHR43384">
    <property type="entry name" value="SEPTUM SITE-DETERMINING PROTEIN MIND HOMOLOG, CHLOROPLASTIC-RELATED"/>
    <property type="match status" value="1"/>
</dbReference>